<dbReference type="AlphaFoldDB" id="B4GWC1"/>
<reference evidence="2 3" key="1">
    <citation type="journal article" date="2007" name="Nature">
        <title>Evolution of genes and genomes on the Drosophila phylogeny.</title>
        <authorList>
            <consortium name="Drosophila 12 Genomes Consortium"/>
            <person name="Clark A.G."/>
            <person name="Eisen M.B."/>
            <person name="Smith D.R."/>
            <person name="Bergman C.M."/>
            <person name="Oliver B."/>
            <person name="Markow T.A."/>
            <person name="Kaufman T.C."/>
            <person name="Kellis M."/>
            <person name="Gelbart W."/>
            <person name="Iyer V.N."/>
            <person name="Pollard D.A."/>
            <person name="Sackton T.B."/>
            <person name="Larracuente A.M."/>
            <person name="Singh N.D."/>
            <person name="Abad J.P."/>
            <person name="Abt D.N."/>
            <person name="Adryan B."/>
            <person name="Aguade M."/>
            <person name="Akashi H."/>
            <person name="Anderson W.W."/>
            <person name="Aquadro C.F."/>
            <person name="Ardell D.H."/>
            <person name="Arguello R."/>
            <person name="Artieri C.G."/>
            <person name="Barbash D.A."/>
            <person name="Barker D."/>
            <person name="Barsanti P."/>
            <person name="Batterham P."/>
            <person name="Batzoglou S."/>
            <person name="Begun D."/>
            <person name="Bhutkar A."/>
            <person name="Blanco E."/>
            <person name="Bosak S.A."/>
            <person name="Bradley R.K."/>
            <person name="Brand A.D."/>
            <person name="Brent M.R."/>
            <person name="Brooks A.N."/>
            <person name="Brown R.H."/>
            <person name="Butlin R.K."/>
            <person name="Caggese C."/>
            <person name="Calvi B.R."/>
            <person name="Bernardo de Carvalho A."/>
            <person name="Caspi A."/>
            <person name="Castrezana S."/>
            <person name="Celniker S.E."/>
            <person name="Chang J.L."/>
            <person name="Chapple C."/>
            <person name="Chatterji S."/>
            <person name="Chinwalla A."/>
            <person name="Civetta A."/>
            <person name="Clifton S.W."/>
            <person name="Comeron J.M."/>
            <person name="Costello J.C."/>
            <person name="Coyne J.A."/>
            <person name="Daub J."/>
            <person name="David R.G."/>
            <person name="Delcher A.L."/>
            <person name="Delehaunty K."/>
            <person name="Do C.B."/>
            <person name="Ebling H."/>
            <person name="Edwards K."/>
            <person name="Eickbush T."/>
            <person name="Evans J.D."/>
            <person name="Filipski A."/>
            <person name="Findeiss S."/>
            <person name="Freyhult E."/>
            <person name="Fulton L."/>
            <person name="Fulton R."/>
            <person name="Garcia A.C."/>
            <person name="Gardiner A."/>
            <person name="Garfield D.A."/>
            <person name="Garvin B.E."/>
            <person name="Gibson G."/>
            <person name="Gilbert D."/>
            <person name="Gnerre S."/>
            <person name="Godfrey J."/>
            <person name="Good R."/>
            <person name="Gotea V."/>
            <person name="Gravely B."/>
            <person name="Greenberg A.J."/>
            <person name="Griffiths-Jones S."/>
            <person name="Gross S."/>
            <person name="Guigo R."/>
            <person name="Gustafson E.A."/>
            <person name="Haerty W."/>
            <person name="Hahn M.W."/>
            <person name="Halligan D.L."/>
            <person name="Halpern A.L."/>
            <person name="Halter G.M."/>
            <person name="Han M.V."/>
            <person name="Heger A."/>
            <person name="Hillier L."/>
            <person name="Hinrichs A.S."/>
            <person name="Holmes I."/>
            <person name="Hoskins R.A."/>
            <person name="Hubisz M.J."/>
            <person name="Hultmark D."/>
            <person name="Huntley M.A."/>
            <person name="Jaffe D.B."/>
            <person name="Jagadeeshan S."/>
            <person name="Jeck W.R."/>
            <person name="Johnson J."/>
            <person name="Jones C.D."/>
            <person name="Jordan W.C."/>
            <person name="Karpen G.H."/>
            <person name="Kataoka E."/>
            <person name="Keightley P.D."/>
            <person name="Kheradpour P."/>
            <person name="Kirkness E.F."/>
            <person name="Koerich L.B."/>
            <person name="Kristiansen K."/>
            <person name="Kudrna D."/>
            <person name="Kulathinal R.J."/>
            <person name="Kumar S."/>
            <person name="Kwok R."/>
            <person name="Lander E."/>
            <person name="Langley C.H."/>
            <person name="Lapoint R."/>
            <person name="Lazzaro B.P."/>
            <person name="Lee S.J."/>
            <person name="Levesque L."/>
            <person name="Li R."/>
            <person name="Lin C.F."/>
            <person name="Lin M.F."/>
            <person name="Lindblad-Toh K."/>
            <person name="Llopart A."/>
            <person name="Long M."/>
            <person name="Low L."/>
            <person name="Lozovsky E."/>
            <person name="Lu J."/>
            <person name="Luo M."/>
            <person name="Machado C.A."/>
            <person name="Makalowski W."/>
            <person name="Marzo M."/>
            <person name="Matsuda M."/>
            <person name="Matzkin L."/>
            <person name="McAllister B."/>
            <person name="McBride C.S."/>
            <person name="McKernan B."/>
            <person name="McKernan K."/>
            <person name="Mendez-Lago M."/>
            <person name="Minx P."/>
            <person name="Mollenhauer M.U."/>
            <person name="Montooth K."/>
            <person name="Mount S.M."/>
            <person name="Mu X."/>
            <person name="Myers E."/>
            <person name="Negre B."/>
            <person name="Newfeld S."/>
            <person name="Nielsen R."/>
            <person name="Noor M.A."/>
            <person name="O'Grady P."/>
            <person name="Pachter L."/>
            <person name="Papaceit M."/>
            <person name="Parisi M.J."/>
            <person name="Parisi M."/>
            <person name="Parts L."/>
            <person name="Pedersen J.S."/>
            <person name="Pesole G."/>
            <person name="Phillippy A.M."/>
            <person name="Ponting C.P."/>
            <person name="Pop M."/>
            <person name="Porcelli D."/>
            <person name="Powell J.R."/>
            <person name="Prohaska S."/>
            <person name="Pruitt K."/>
            <person name="Puig M."/>
            <person name="Quesneville H."/>
            <person name="Ram K.R."/>
            <person name="Rand D."/>
            <person name="Rasmussen M.D."/>
            <person name="Reed L.K."/>
            <person name="Reenan R."/>
            <person name="Reily A."/>
            <person name="Remington K.A."/>
            <person name="Rieger T.T."/>
            <person name="Ritchie M.G."/>
            <person name="Robin C."/>
            <person name="Rogers Y.H."/>
            <person name="Rohde C."/>
            <person name="Rozas J."/>
            <person name="Rubenfield M.J."/>
            <person name="Ruiz A."/>
            <person name="Russo S."/>
            <person name="Salzberg S.L."/>
            <person name="Sanchez-Gracia A."/>
            <person name="Saranga D.J."/>
            <person name="Sato H."/>
            <person name="Schaeffer S.W."/>
            <person name="Schatz M.C."/>
            <person name="Schlenke T."/>
            <person name="Schwartz R."/>
            <person name="Segarra C."/>
            <person name="Singh R.S."/>
            <person name="Sirot L."/>
            <person name="Sirota M."/>
            <person name="Sisneros N.B."/>
            <person name="Smith C.D."/>
            <person name="Smith T.F."/>
            <person name="Spieth J."/>
            <person name="Stage D.E."/>
            <person name="Stark A."/>
            <person name="Stephan W."/>
            <person name="Strausberg R.L."/>
            <person name="Strempel S."/>
            <person name="Sturgill D."/>
            <person name="Sutton G."/>
            <person name="Sutton G.G."/>
            <person name="Tao W."/>
            <person name="Teichmann S."/>
            <person name="Tobari Y.N."/>
            <person name="Tomimura Y."/>
            <person name="Tsolas J.M."/>
            <person name="Valente V.L."/>
            <person name="Venter E."/>
            <person name="Venter J.C."/>
            <person name="Vicario S."/>
            <person name="Vieira F.G."/>
            <person name="Vilella A.J."/>
            <person name="Villasante A."/>
            <person name="Walenz B."/>
            <person name="Wang J."/>
            <person name="Wasserman M."/>
            <person name="Watts T."/>
            <person name="Wilson D."/>
            <person name="Wilson R.K."/>
            <person name="Wing R.A."/>
            <person name="Wolfner M.F."/>
            <person name="Wong A."/>
            <person name="Wong G.K."/>
            <person name="Wu C.I."/>
            <person name="Wu G."/>
            <person name="Yamamoto D."/>
            <person name="Yang H.P."/>
            <person name="Yang S.P."/>
            <person name="Yorke J.A."/>
            <person name="Yoshida K."/>
            <person name="Zdobnov E."/>
            <person name="Zhang P."/>
            <person name="Zhang Y."/>
            <person name="Zimin A.V."/>
            <person name="Baldwin J."/>
            <person name="Abdouelleil A."/>
            <person name="Abdulkadir J."/>
            <person name="Abebe A."/>
            <person name="Abera B."/>
            <person name="Abreu J."/>
            <person name="Acer S.C."/>
            <person name="Aftuck L."/>
            <person name="Alexander A."/>
            <person name="An P."/>
            <person name="Anderson E."/>
            <person name="Anderson S."/>
            <person name="Arachi H."/>
            <person name="Azer M."/>
            <person name="Bachantsang P."/>
            <person name="Barry A."/>
            <person name="Bayul T."/>
            <person name="Berlin A."/>
            <person name="Bessette D."/>
            <person name="Bloom T."/>
            <person name="Blye J."/>
            <person name="Boguslavskiy L."/>
            <person name="Bonnet C."/>
            <person name="Boukhgalter B."/>
            <person name="Bourzgui I."/>
            <person name="Brown A."/>
            <person name="Cahill P."/>
            <person name="Channer S."/>
            <person name="Cheshatsang Y."/>
            <person name="Chuda L."/>
            <person name="Citroen M."/>
            <person name="Collymore A."/>
            <person name="Cooke P."/>
            <person name="Costello M."/>
            <person name="D'Aco K."/>
            <person name="Daza R."/>
            <person name="De Haan G."/>
            <person name="DeGray S."/>
            <person name="DeMaso C."/>
            <person name="Dhargay N."/>
            <person name="Dooley K."/>
            <person name="Dooley E."/>
            <person name="Doricent M."/>
            <person name="Dorje P."/>
            <person name="Dorjee K."/>
            <person name="Dupes A."/>
            <person name="Elong R."/>
            <person name="Falk J."/>
            <person name="Farina A."/>
            <person name="Faro S."/>
            <person name="Ferguson D."/>
            <person name="Fisher S."/>
            <person name="Foley C.D."/>
            <person name="Franke A."/>
            <person name="Friedrich D."/>
            <person name="Gadbois L."/>
            <person name="Gearin G."/>
            <person name="Gearin C.R."/>
            <person name="Giannoukos G."/>
            <person name="Goode T."/>
            <person name="Graham J."/>
            <person name="Grandbois E."/>
            <person name="Grewal S."/>
            <person name="Gyaltsen K."/>
            <person name="Hafez N."/>
            <person name="Hagos B."/>
            <person name="Hall J."/>
            <person name="Henson C."/>
            <person name="Hollinger A."/>
            <person name="Honan T."/>
            <person name="Huard M.D."/>
            <person name="Hughes L."/>
            <person name="Hurhula B."/>
            <person name="Husby M.E."/>
            <person name="Kamat A."/>
            <person name="Kanga B."/>
            <person name="Kashin S."/>
            <person name="Khazanovich D."/>
            <person name="Kisner P."/>
            <person name="Lance K."/>
            <person name="Lara M."/>
            <person name="Lee W."/>
            <person name="Lennon N."/>
            <person name="Letendre F."/>
            <person name="LeVine R."/>
            <person name="Lipovsky A."/>
            <person name="Liu X."/>
            <person name="Liu J."/>
            <person name="Liu S."/>
            <person name="Lokyitsang T."/>
            <person name="Lokyitsang Y."/>
            <person name="Lubonja R."/>
            <person name="Lui A."/>
            <person name="MacDonald P."/>
            <person name="Magnisalis V."/>
            <person name="Maru K."/>
            <person name="Matthews C."/>
            <person name="McCusker W."/>
            <person name="McDonough S."/>
            <person name="Mehta T."/>
            <person name="Meldrim J."/>
            <person name="Meneus L."/>
            <person name="Mihai O."/>
            <person name="Mihalev A."/>
            <person name="Mihova T."/>
            <person name="Mittelman R."/>
            <person name="Mlenga V."/>
            <person name="Montmayeur A."/>
            <person name="Mulrain L."/>
            <person name="Navidi A."/>
            <person name="Naylor J."/>
            <person name="Negash T."/>
            <person name="Nguyen T."/>
            <person name="Nguyen N."/>
            <person name="Nicol R."/>
            <person name="Norbu C."/>
            <person name="Norbu N."/>
            <person name="Novod N."/>
            <person name="O'Neill B."/>
            <person name="Osman S."/>
            <person name="Markiewicz E."/>
            <person name="Oyono O.L."/>
            <person name="Patti C."/>
            <person name="Phunkhang P."/>
            <person name="Pierre F."/>
            <person name="Priest M."/>
            <person name="Raghuraman S."/>
            <person name="Rege F."/>
            <person name="Reyes R."/>
            <person name="Rise C."/>
            <person name="Rogov P."/>
            <person name="Ross K."/>
            <person name="Ryan E."/>
            <person name="Settipalli S."/>
            <person name="Shea T."/>
            <person name="Sherpa N."/>
            <person name="Shi L."/>
            <person name="Shih D."/>
            <person name="Sparrow T."/>
            <person name="Spaulding J."/>
            <person name="Stalker J."/>
            <person name="Stange-Thomann N."/>
            <person name="Stavropoulos S."/>
            <person name="Stone C."/>
            <person name="Strader C."/>
            <person name="Tesfaye S."/>
            <person name="Thomson T."/>
            <person name="Thoulutsang Y."/>
            <person name="Thoulutsang D."/>
            <person name="Topham K."/>
            <person name="Topping I."/>
            <person name="Tsamla T."/>
            <person name="Vassiliev H."/>
            <person name="Vo A."/>
            <person name="Wangchuk T."/>
            <person name="Wangdi T."/>
            <person name="Weiand M."/>
            <person name="Wilkinson J."/>
            <person name="Wilson A."/>
            <person name="Yadav S."/>
            <person name="Young G."/>
            <person name="Yu Q."/>
            <person name="Zembek L."/>
            <person name="Zhong D."/>
            <person name="Zimmer A."/>
            <person name="Zwirko Z."/>
            <person name="Jaffe D.B."/>
            <person name="Alvarez P."/>
            <person name="Brockman W."/>
            <person name="Butler J."/>
            <person name="Chin C."/>
            <person name="Gnerre S."/>
            <person name="Grabherr M."/>
            <person name="Kleber M."/>
            <person name="Mauceli E."/>
            <person name="MacCallum I."/>
        </authorList>
    </citation>
    <scope>NUCLEOTIDE SEQUENCE [LARGE SCALE GENOMIC DNA]</scope>
    <source>
        <strain evidence="3">MSH-3 / Tucson 14011-0111.49</strain>
    </source>
</reference>
<dbReference type="OMA" id="KWERRLT"/>
<feature type="region of interest" description="Disordered" evidence="1">
    <location>
        <begin position="51"/>
        <end position="71"/>
    </location>
</feature>
<evidence type="ECO:0000313" key="2">
    <source>
        <dbReference type="EMBL" id="EDW27005.1"/>
    </source>
</evidence>
<organism evidence="3">
    <name type="scientific">Drosophila persimilis</name>
    <name type="common">Fruit fly</name>
    <dbReference type="NCBI Taxonomy" id="7234"/>
    <lineage>
        <taxon>Eukaryota</taxon>
        <taxon>Metazoa</taxon>
        <taxon>Ecdysozoa</taxon>
        <taxon>Arthropoda</taxon>
        <taxon>Hexapoda</taxon>
        <taxon>Insecta</taxon>
        <taxon>Pterygota</taxon>
        <taxon>Neoptera</taxon>
        <taxon>Endopterygota</taxon>
        <taxon>Diptera</taxon>
        <taxon>Brachycera</taxon>
        <taxon>Muscomorpha</taxon>
        <taxon>Ephydroidea</taxon>
        <taxon>Drosophilidae</taxon>
        <taxon>Drosophila</taxon>
        <taxon>Sophophora</taxon>
    </lineage>
</organism>
<dbReference type="HOGENOM" id="CLU_140578_0_0_1"/>
<dbReference type="Proteomes" id="UP000008744">
    <property type="component" value="Unassembled WGS sequence"/>
</dbReference>
<sequence>MRLMQLAIEVSVSMHSVLLRRTPNKATMVSYGNMFDSWQLQIFFLSSSLSLPRNPASGSGESEEEANEKWERRLTDRSPWLFSVGTSVRHLYGGHRIENECAESGFDRPRYDIFERLLQTVASTEHGNDNEIDGDDDDDNGSNELQVETDSAFEEEKAT</sequence>
<name>B4GWC1_DROPE</name>
<keyword evidence="3" id="KW-1185">Reference proteome</keyword>
<dbReference type="EMBL" id="CH479194">
    <property type="protein sequence ID" value="EDW27005.1"/>
    <property type="molecule type" value="Genomic_DNA"/>
</dbReference>
<accession>B4GWC1</accession>
<evidence type="ECO:0000256" key="1">
    <source>
        <dbReference type="SAM" id="MobiDB-lite"/>
    </source>
</evidence>
<gene>
    <name evidence="2" type="primary">Dper\GL16528</name>
    <name evidence="2" type="ORF">Dper_GL16528</name>
</gene>
<feature type="compositionally biased region" description="Acidic residues" evidence="1">
    <location>
        <begin position="130"/>
        <end position="141"/>
    </location>
</feature>
<proteinExistence type="predicted"/>
<evidence type="ECO:0000313" key="3">
    <source>
        <dbReference type="Proteomes" id="UP000008744"/>
    </source>
</evidence>
<feature type="region of interest" description="Disordered" evidence="1">
    <location>
        <begin position="124"/>
        <end position="159"/>
    </location>
</feature>
<protein>
    <submittedName>
        <fullName evidence="2">GL16528</fullName>
    </submittedName>
</protein>